<evidence type="ECO:0000256" key="1">
    <source>
        <dbReference type="SAM" id="MobiDB-lite"/>
    </source>
</evidence>
<dbReference type="Proteomes" id="UP000268879">
    <property type="component" value="Chromosome"/>
</dbReference>
<evidence type="ECO:0000313" key="3">
    <source>
        <dbReference type="Proteomes" id="UP000268879"/>
    </source>
</evidence>
<gene>
    <name evidence="2" type="ORF">NCTC10665_00083</name>
</gene>
<dbReference type="AlphaFoldDB" id="A0A448PX42"/>
<name>A0A448PX42_HAEPA</name>
<sequence>MMYKIIIHIVIYKAQIKKKTVHSQTTPPHTPHSYPVSPTTPVGKFPPASRLCSVYRSWATEFVRCSRVRVRRRWWPEFGRAGRLKTRWGRGGGFAYTTARPQRRFAPSFLPSTSLGRKAGFRLSGRVWACRVCIPRVSDGLFSFPPPPNPTLR</sequence>
<evidence type="ECO:0000313" key="2">
    <source>
        <dbReference type="EMBL" id="VEI29192.1"/>
    </source>
</evidence>
<proteinExistence type="predicted"/>
<accession>A0A448PX42</accession>
<reference evidence="2 3" key="1">
    <citation type="submission" date="2018-12" db="EMBL/GenBank/DDBJ databases">
        <authorList>
            <consortium name="Pathogen Informatics"/>
        </authorList>
    </citation>
    <scope>NUCLEOTIDE SEQUENCE [LARGE SCALE GENOMIC DNA]</scope>
    <source>
        <strain evidence="2 3">NCTC10665</strain>
    </source>
</reference>
<organism evidence="2 3">
    <name type="scientific">Haemophilus parainfluenzae</name>
    <dbReference type="NCBI Taxonomy" id="729"/>
    <lineage>
        <taxon>Bacteria</taxon>
        <taxon>Pseudomonadati</taxon>
        <taxon>Pseudomonadota</taxon>
        <taxon>Gammaproteobacteria</taxon>
        <taxon>Pasteurellales</taxon>
        <taxon>Pasteurellaceae</taxon>
        <taxon>Haemophilus</taxon>
    </lineage>
</organism>
<feature type="region of interest" description="Disordered" evidence="1">
    <location>
        <begin position="22"/>
        <end position="41"/>
    </location>
</feature>
<dbReference type="EMBL" id="LR134481">
    <property type="protein sequence ID" value="VEI29192.1"/>
    <property type="molecule type" value="Genomic_DNA"/>
</dbReference>
<protein>
    <submittedName>
        <fullName evidence="2">Uncharacterized protein</fullName>
    </submittedName>
</protein>